<feature type="compositionally biased region" description="Polar residues" evidence="1">
    <location>
        <begin position="405"/>
        <end position="414"/>
    </location>
</feature>
<comment type="caution">
    <text evidence="2">The sequence shown here is derived from an EMBL/GenBank/DDBJ whole genome shotgun (WGS) entry which is preliminary data.</text>
</comment>
<proteinExistence type="predicted"/>
<feature type="compositionally biased region" description="Polar residues" evidence="1">
    <location>
        <begin position="59"/>
        <end position="70"/>
    </location>
</feature>
<feature type="compositionally biased region" description="Basic residues" evidence="1">
    <location>
        <begin position="466"/>
        <end position="475"/>
    </location>
</feature>
<name>A0A4T0CLK6_AURPU</name>
<evidence type="ECO:0000256" key="1">
    <source>
        <dbReference type="SAM" id="MobiDB-lite"/>
    </source>
</evidence>
<accession>A0A4T0CLK6</accession>
<reference evidence="2 3" key="1">
    <citation type="submission" date="2018-10" db="EMBL/GenBank/DDBJ databases">
        <title>Fifty Aureobasidium pullulans genomes reveal a recombining polyextremotolerant generalist.</title>
        <authorList>
            <person name="Gostincar C."/>
            <person name="Turk M."/>
            <person name="Zajc J."/>
            <person name="Gunde-Cimerman N."/>
        </authorList>
    </citation>
    <scope>NUCLEOTIDE SEQUENCE [LARGE SCALE GENOMIC DNA]</scope>
    <source>
        <strain evidence="2 3">EXF-3380</strain>
    </source>
</reference>
<feature type="region of interest" description="Disordered" evidence="1">
    <location>
        <begin position="392"/>
        <end position="475"/>
    </location>
</feature>
<sequence>MPNNCFRTISRITHGPRTLKAPCLATLKLQSTTRNQQVLRLGTSHTVRSLNIRHVAVGSPSTATAQSKEQTLGIPPRSPRGQKLKNLHKDIDFQAIDVDAWLNTIPLPPDTYWDRRGSVLSQSDKPGVLRVKKLLGRWHEELATLYRTQRHSVDKQREIVQCTGRFHMPLLGERTVLAYGYTRKEAINNLYPVLTSTMYKSGELDTVFEGTAASRKLIAIYEQAAEYGLYPRFKLSMSNDQPGAHYQITLSVPEWNVKVLASAPRYVEALSEAIDSYQEKVKKRDVKQKISPDVTASRMKDLKAATAYHALSYILRKLNIKNLGKQYDQLKTAGPQHKYSIRINGKLANADVPMIRRDDAPRLAWLTAAVTILQRYGFDAMDGFSEHFVANKLPKPEPTRPRVNPDTQAASQFRPSLPEQRAIDQPGQDADSKDGHLMGHLYGSLKEGLEEDAAEGMSDAQDRGSRHGVRYSWHK</sequence>
<feature type="region of interest" description="Disordered" evidence="1">
    <location>
        <begin position="59"/>
        <end position="79"/>
    </location>
</feature>
<dbReference type="EMBL" id="QZBU01001744">
    <property type="protein sequence ID" value="TIA46154.1"/>
    <property type="molecule type" value="Genomic_DNA"/>
</dbReference>
<organism evidence="2 3">
    <name type="scientific">Aureobasidium pullulans</name>
    <name type="common">Black yeast</name>
    <name type="synonym">Pullularia pullulans</name>
    <dbReference type="NCBI Taxonomy" id="5580"/>
    <lineage>
        <taxon>Eukaryota</taxon>
        <taxon>Fungi</taxon>
        <taxon>Dikarya</taxon>
        <taxon>Ascomycota</taxon>
        <taxon>Pezizomycotina</taxon>
        <taxon>Dothideomycetes</taxon>
        <taxon>Dothideomycetidae</taxon>
        <taxon>Dothideales</taxon>
        <taxon>Saccotheciaceae</taxon>
        <taxon>Aureobasidium</taxon>
    </lineage>
</organism>
<gene>
    <name evidence="2" type="ORF">D6C83_05407</name>
</gene>
<evidence type="ECO:0000313" key="3">
    <source>
        <dbReference type="Proteomes" id="UP000304947"/>
    </source>
</evidence>
<dbReference type="Proteomes" id="UP000304947">
    <property type="component" value="Unassembled WGS sequence"/>
</dbReference>
<dbReference type="AlphaFoldDB" id="A0A4T0CLK6"/>
<protein>
    <submittedName>
        <fullName evidence="2">Uncharacterized protein</fullName>
    </submittedName>
</protein>
<evidence type="ECO:0000313" key="2">
    <source>
        <dbReference type="EMBL" id="TIA46154.1"/>
    </source>
</evidence>